<name>A0A0J7L6Y1_LASNI</name>
<feature type="compositionally biased region" description="Polar residues" evidence="4">
    <location>
        <begin position="431"/>
        <end position="444"/>
    </location>
</feature>
<evidence type="ECO:0000256" key="1">
    <source>
        <dbReference type="ARBA" id="ARBA00022553"/>
    </source>
</evidence>
<evidence type="ECO:0000256" key="3">
    <source>
        <dbReference type="PROSITE-ProRule" id="PRU00332"/>
    </source>
</evidence>
<dbReference type="SUPFAM" id="SSF54928">
    <property type="entry name" value="RNA-binding domain, RBD"/>
    <property type="match status" value="1"/>
</dbReference>
<dbReference type="Pfam" id="PF26088">
    <property type="entry name" value="RRM_LARP4"/>
    <property type="match status" value="1"/>
</dbReference>
<evidence type="ECO:0000259" key="5">
    <source>
        <dbReference type="PROSITE" id="PS50961"/>
    </source>
</evidence>
<dbReference type="SMART" id="SM00715">
    <property type="entry name" value="LA"/>
    <property type="match status" value="1"/>
</dbReference>
<keyword evidence="2 3" id="KW-0694">RNA-binding</keyword>
<accession>A0A0J7L6Y1</accession>
<dbReference type="EMBL" id="LBMM01000325">
    <property type="protein sequence ID" value="KMR01326.1"/>
    <property type="molecule type" value="Genomic_DNA"/>
</dbReference>
<feature type="compositionally biased region" description="Low complexity" evidence="4">
    <location>
        <begin position="570"/>
        <end position="579"/>
    </location>
</feature>
<evidence type="ECO:0000256" key="4">
    <source>
        <dbReference type="SAM" id="MobiDB-lite"/>
    </source>
</evidence>
<feature type="compositionally biased region" description="Polar residues" evidence="4">
    <location>
        <begin position="715"/>
        <end position="725"/>
    </location>
</feature>
<dbReference type="GO" id="GO:0005829">
    <property type="term" value="C:cytosol"/>
    <property type="evidence" value="ECO:0007669"/>
    <property type="project" value="TreeGrafter"/>
</dbReference>
<dbReference type="InterPro" id="IPR035979">
    <property type="entry name" value="RBD_domain_sf"/>
</dbReference>
<dbReference type="PANTHER" id="PTHR22792:SF131">
    <property type="entry name" value="LA-RELATED PROTEIN LARP4B"/>
    <property type="match status" value="1"/>
</dbReference>
<dbReference type="InterPro" id="IPR058699">
    <property type="entry name" value="RRM_LARP4/4B"/>
</dbReference>
<evidence type="ECO:0000313" key="6">
    <source>
        <dbReference type="EMBL" id="KMR00158.1"/>
    </source>
</evidence>
<dbReference type="InterPro" id="IPR036388">
    <property type="entry name" value="WH-like_DNA-bd_sf"/>
</dbReference>
<dbReference type="AlphaFoldDB" id="A0A0J7L6Y1"/>
<gene>
    <name evidence="6" type="ORF">RF55_1057</name>
    <name evidence="7" type="ORF">RF55_983</name>
</gene>
<feature type="compositionally biased region" description="Low complexity" evidence="4">
    <location>
        <begin position="653"/>
        <end position="682"/>
    </location>
</feature>
<feature type="region of interest" description="Disordered" evidence="4">
    <location>
        <begin position="375"/>
        <end position="585"/>
    </location>
</feature>
<proteinExistence type="predicted"/>
<feature type="region of interest" description="Disordered" evidence="4">
    <location>
        <begin position="647"/>
        <end position="727"/>
    </location>
</feature>
<feature type="compositionally biased region" description="Basic residues" evidence="4">
    <location>
        <begin position="417"/>
        <end position="430"/>
    </location>
</feature>
<evidence type="ECO:0000313" key="8">
    <source>
        <dbReference type="Proteomes" id="UP000036403"/>
    </source>
</evidence>
<dbReference type="Gene3D" id="1.10.10.10">
    <property type="entry name" value="Winged helix-like DNA-binding domain superfamily/Winged helix DNA-binding domain"/>
    <property type="match status" value="1"/>
</dbReference>
<feature type="domain" description="HTH La-type RNA-binding" evidence="5">
    <location>
        <begin position="119"/>
        <end position="208"/>
    </location>
</feature>
<dbReference type="PaxDb" id="67767-A0A0J7L6Y1"/>
<dbReference type="GO" id="GO:0045727">
    <property type="term" value="P:positive regulation of translation"/>
    <property type="evidence" value="ECO:0007669"/>
    <property type="project" value="TreeGrafter"/>
</dbReference>
<keyword evidence="8" id="KW-1185">Reference proteome</keyword>
<feature type="compositionally biased region" description="Low complexity" evidence="4">
    <location>
        <begin position="503"/>
        <end position="535"/>
    </location>
</feature>
<dbReference type="CDD" id="cd12430">
    <property type="entry name" value="RRM_LARP4_5_like"/>
    <property type="match status" value="1"/>
</dbReference>
<feature type="region of interest" description="Disordered" evidence="4">
    <location>
        <begin position="600"/>
        <end position="634"/>
    </location>
</feature>
<reference evidence="6 8" key="1">
    <citation type="submission" date="2015-04" db="EMBL/GenBank/DDBJ databases">
        <title>Lasius niger genome sequencing.</title>
        <authorList>
            <person name="Konorov E.A."/>
            <person name="Nikitin M.A."/>
            <person name="Kirill M.V."/>
            <person name="Chang P."/>
        </authorList>
    </citation>
    <scope>NUCLEOTIDE SEQUENCE [LARGE SCALE GENOMIC DNA]</scope>
    <source>
        <tissue evidence="6">Whole</tissue>
    </source>
</reference>
<feature type="compositionally biased region" description="Low complexity" evidence="4">
    <location>
        <begin position="694"/>
        <end position="712"/>
    </location>
</feature>
<dbReference type="STRING" id="67767.A0A0J7L6Y1"/>
<organism evidence="6 8">
    <name type="scientific">Lasius niger</name>
    <name type="common">Black garden ant</name>
    <dbReference type="NCBI Taxonomy" id="67767"/>
    <lineage>
        <taxon>Eukaryota</taxon>
        <taxon>Metazoa</taxon>
        <taxon>Ecdysozoa</taxon>
        <taxon>Arthropoda</taxon>
        <taxon>Hexapoda</taxon>
        <taxon>Insecta</taxon>
        <taxon>Pterygota</taxon>
        <taxon>Neoptera</taxon>
        <taxon>Endopterygota</taxon>
        <taxon>Hymenoptera</taxon>
        <taxon>Apocrita</taxon>
        <taxon>Aculeata</taxon>
        <taxon>Formicoidea</taxon>
        <taxon>Formicidae</taxon>
        <taxon>Formicinae</taxon>
        <taxon>Lasius</taxon>
        <taxon>Lasius</taxon>
    </lineage>
</organism>
<protein>
    <submittedName>
        <fullName evidence="6">La-related protein 4</fullName>
    </submittedName>
</protein>
<dbReference type="CDD" id="cd08031">
    <property type="entry name" value="LARP_4_5_like"/>
    <property type="match status" value="1"/>
</dbReference>
<dbReference type="InterPro" id="IPR036390">
    <property type="entry name" value="WH_DNA-bd_sf"/>
</dbReference>
<dbReference type="InterPro" id="IPR006630">
    <property type="entry name" value="La_HTH"/>
</dbReference>
<dbReference type="EMBL" id="LBMM01000342">
    <property type="protein sequence ID" value="KMR00158.1"/>
    <property type="molecule type" value="Genomic_DNA"/>
</dbReference>
<sequence>MGNEGLFVLASIKRYVYMNGDIGKLPPGAVYPATPEHLGLQVSIGGGVPNIDYGVMNGAPSGSELILDAGVGSLEPSPQHAIGMHGGAIGYSPVDVAALGDASAAPPPSAPMADLNIPGIPLEQLKQMLSSQLEYYFSRENLANDTYLLSQMDNDQYVPIWTVANFNQVKKLTKDIKLITEVLRESPNVQVDEEGQKVRPNHKRCIVILREIPDSTPLEDVKNLFSGEGCPRLISCEFAHNSSWYVTFESDDDAQKAYRFLREEVREFQGKPIMARIKAKPMNRLPIPPAVAGVGGIKNGYRTPPPPPVYDPSSYTTGQQRFLYTNGTTMPQTTMPAYPNQVVYHQPFYPAGMMPWGPTSPAYFDMSSVFTMNGITPHNTFTRSNTRYNPRHRNRQRNGSDRSCLVDPANPSNNNNNHHHHHHHQHHHHQPSSMPPLSNRSSHPPMTGGAGGNVSLSSTSTYHASSLPSSKPPSSSSSSSYQSGTKFHSSSSATSSVEHAKGSSSSSSSSAQDQDTAAATVESSSSSTSLSSAPSFPRHRIHRRTKDQDAKVAAGNNHSLPAIKESLPVSGGSSSSNSCAGGGGRSSGVQFDLEAAAFPPLPGLDADHGKVSTDIGGSGTGTVESSSQNRLSDVVKGTAKLKAVIKDKESGNQQQSPQLQQQQTAAPPQPATATAVASRSASPGASTGAEVQGNALGNTASTNSSSAAHTLNPPMVNNENTSSTDAAAAAAALSTVIAPTPPSSPDKSIKTDDSNMVNGVDDAVVANAHLPATATITTATTTTTTAATTATTDDAEPMTRCDCNNVVVVPPPTASQSSQSQTGVASAFPITTSVPVLGRVVPRESRFFTLPPSRSSQLLQCPAMRTSVVHHGGRFRRPPGAATSGFA</sequence>
<dbReference type="SUPFAM" id="SSF46785">
    <property type="entry name" value="Winged helix' DNA-binding domain"/>
    <property type="match status" value="1"/>
</dbReference>
<feature type="compositionally biased region" description="Low complexity" evidence="4">
    <location>
        <begin position="455"/>
        <end position="480"/>
    </location>
</feature>
<dbReference type="GO" id="GO:0003730">
    <property type="term" value="F:mRNA 3'-UTR binding"/>
    <property type="evidence" value="ECO:0007669"/>
    <property type="project" value="TreeGrafter"/>
</dbReference>
<dbReference type="PANTHER" id="PTHR22792">
    <property type="entry name" value="LUPUS LA PROTEIN-RELATED"/>
    <property type="match status" value="1"/>
</dbReference>
<comment type="caution">
    <text evidence="6">The sequence shown here is derived from an EMBL/GenBank/DDBJ whole genome shotgun (WGS) entry which is preliminary data.</text>
</comment>
<keyword evidence="1" id="KW-0597">Phosphoprotein</keyword>
<dbReference type="GO" id="GO:0010494">
    <property type="term" value="C:cytoplasmic stress granule"/>
    <property type="evidence" value="ECO:0007669"/>
    <property type="project" value="TreeGrafter"/>
</dbReference>
<dbReference type="Proteomes" id="UP000036403">
    <property type="component" value="Unassembled WGS sequence"/>
</dbReference>
<dbReference type="PROSITE" id="PS50961">
    <property type="entry name" value="HTH_LA"/>
    <property type="match status" value="1"/>
</dbReference>
<dbReference type="InterPro" id="IPR045180">
    <property type="entry name" value="La_dom_prot"/>
</dbReference>
<feature type="compositionally biased region" description="Polar residues" evidence="4">
    <location>
        <begin position="375"/>
        <end position="388"/>
    </location>
</feature>
<dbReference type="Pfam" id="PF05383">
    <property type="entry name" value="La"/>
    <property type="match status" value="1"/>
</dbReference>
<evidence type="ECO:0000256" key="2">
    <source>
        <dbReference type="ARBA" id="ARBA00022884"/>
    </source>
</evidence>
<evidence type="ECO:0000313" key="7">
    <source>
        <dbReference type="EMBL" id="KMR01326.1"/>
    </source>
</evidence>
<dbReference type="OrthoDB" id="10046764at2759"/>